<gene>
    <name evidence="7" type="ORF">X798_08221</name>
</gene>
<feature type="transmembrane region" description="Helical" evidence="5">
    <location>
        <begin position="259"/>
        <end position="278"/>
    </location>
</feature>
<dbReference type="OrthoDB" id="5794765at2759"/>
<dbReference type="EMBL" id="KZ271578">
    <property type="protein sequence ID" value="OZC04797.1"/>
    <property type="molecule type" value="Genomic_DNA"/>
</dbReference>
<evidence type="ECO:0000256" key="5">
    <source>
        <dbReference type="SAM" id="Phobius"/>
    </source>
</evidence>
<sequence>IFHINLRILLANLLALLLLRSFVTIFRSSTFIYRMMAYEDQCSFLEESVKCSILSYFGSAPLKCLRYAFIAITIERFIAMCCYQRYEKWNYPIALAFLPLTVQFPKVHIEIYRKRSLFNSLNRINLTWIELALSIHHIVLTFYRSQNIYKSCCSSITSNAIPYLKLTLEIPLLIGLFFLLLITRIISKRKMILRLQTSMGTLSSRYQIRENMKTSKTMFIATIMYIMSAFLNLSGLLLLANLPEADLMHFAIFKEITSFAIAIFINCLPILFIIRVDYFHNKVIKRLSHFGCITTNRVGEGSMNRPLSDRQHIEIIQQIWEKGVQHK</sequence>
<feature type="domain" description="G-protein coupled receptors family 1 profile" evidence="6">
    <location>
        <begin position="1"/>
        <end position="227"/>
    </location>
</feature>
<evidence type="ECO:0000256" key="1">
    <source>
        <dbReference type="ARBA" id="ARBA00004141"/>
    </source>
</evidence>
<evidence type="ECO:0000256" key="3">
    <source>
        <dbReference type="ARBA" id="ARBA00022989"/>
    </source>
</evidence>
<reference evidence="7 8" key="1">
    <citation type="submission" date="2015-12" db="EMBL/GenBank/DDBJ databases">
        <title>Draft genome of the nematode, Onchocerca flexuosa.</title>
        <authorList>
            <person name="Mitreva M."/>
        </authorList>
    </citation>
    <scope>NUCLEOTIDE SEQUENCE [LARGE SCALE GENOMIC DNA]</scope>
    <source>
        <strain evidence="7">Red Deer</strain>
    </source>
</reference>
<dbReference type="Proteomes" id="UP000242913">
    <property type="component" value="Unassembled WGS sequence"/>
</dbReference>
<keyword evidence="2 5" id="KW-0812">Transmembrane</keyword>
<name>A0A238BH36_9BILA</name>
<keyword evidence="3 5" id="KW-1133">Transmembrane helix</keyword>
<keyword evidence="4 5" id="KW-0472">Membrane</keyword>
<comment type="subcellular location">
    <subcellularLocation>
        <location evidence="1">Membrane</location>
        <topology evidence="1">Multi-pass membrane protein</topology>
    </subcellularLocation>
</comment>
<evidence type="ECO:0000259" key="6">
    <source>
        <dbReference type="PROSITE" id="PS50262"/>
    </source>
</evidence>
<dbReference type="InterPro" id="IPR053286">
    <property type="entry name" value="Nematode_rcpt-like_srab"/>
</dbReference>
<dbReference type="InterPro" id="IPR019408">
    <property type="entry name" value="7TM_GPCR_serpentine_rcpt_Srab"/>
</dbReference>
<protein>
    <recommendedName>
        <fullName evidence="6">G-protein coupled receptors family 1 profile domain-containing protein</fullName>
    </recommendedName>
</protein>
<evidence type="ECO:0000313" key="7">
    <source>
        <dbReference type="EMBL" id="OZC04797.1"/>
    </source>
</evidence>
<proteinExistence type="predicted"/>
<evidence type="ECO:0000313" key="8">
    <source>
        <dbReference type="Proteomes" id="UP000242913"/>
    </source>
</evidence>
<feature type="transmembrane region" description="Helical" evidence="5">
    <location>
        <begin position="124"/>
        <end position="143"/>
    </location>
</feature>
<evidence type="ECO:0000256" key="2">
    <source>
        <dbReference type="ARBA" id="ARBA00022692"/>
    </source>
</evidence>
<accession>A0A238BH36</accession>
<dbReference type="PANTHER" id="PTHR46561:SF11">
    <property type="entry name" value="SERPENTINE RECEPTOR CLASS ALPHA_BETA-14"/>
    <property type="match status" value="1"/>
</dbReference>
<dbReference type="PANTHER" id="PTHR46561">
    <property type="entry name" value="SERPENTINE RECEPTOR, CLASS AB (CLASS A-LIKE)-RELATED"/>
    <property type="match status" value="1"/>
</dbReference>
<organism evidence="7 8">
    <name type="scientific">Onchocerca flexuosa</name>
    <dbReference type="NCBI Taxonomy" id="387005"/>
    <lineage>
        <taxon>Eukaryota</taxon>
        <taxon>Metazoa</taxon>
        <taxon>Ecdysozoa</taxon>
        <taxon>Nematoda</taxon>
        <taxon>Chromadorea</taxon>
        <taxon>Rhabditida</taxon>
        <taxon>Spirurina</taxon>
        <taxon>Spiruromorpha</taxon>
        <taxon>Filarioidea</taxon>
        <taxon>Onchocercidae</taxon>
        <taxon>Onchocerca</taxon>
    </lineage>
</organism>
<feature type="transmembrane region" description="Helical" evidence="5">
    <location>
        <begin position="163"/>
        <end position="186"/>
    </location>
</feature>
<dbReference type="Pfam" id="PF10292">
    <property type="entry name" value="7TM_GPCR_Srab"/>
    <property type="match status" value="1"/>
</dbReference>
<feature type="non-terminal residue" evidence="7">
    <location>
        <position position="1"/>
    </location>
</feature>
<dbReference type="PROSITE" id="PS50262">
    <property type="entry name" value="G_PROTEIN_RECEP_F1_2"/>
    <property type="match status" value="1"/>
</dbReference>
<dbReference type="GO" id="GO:0016020">
    <property type="term" value="C:membrane"/>
    <property type="evidence" value="ECO:0007669"/>
    <property type="project" value="UniProtKB-SubCell"/>
</dbReference>
<feature type="transmembrane region" description="Helical" evidence="5">
    <location>
        <begin position="218"/>
        <end position="239"/>
    </location>
</feature>
<dbReference type="InterPro" id="IPR017452">
    <property type="entry name" value="GPCR_Rhodpsn_7TM"/>
</dbReference>
<feature type="transmembrane region" description="Helical" evidence="5">
    <location>
        <begin position="6"/>
        <end position="26"/>
    </location>
</feature>
<evidence type="ECO:0000256" key="4">
    <source>
        <dbReference type="ARBA" id="ARBA00023136"/>
    </source>
</evidence>
<dbReference type="AlphaFoldDB" id="A0A238BH36"/>
<keyword evidence="8" id="KW-1185">Reference proteome</keyword>